<dbReference type="PANTHER" id="PTHR30055">
    <property type="entry name" value="HTH-TYPE TRANSCRIPTIONAL REGULATOR RUTR"/>
    <property type="match status" value="1"/>
</dbReference>
<dbReference type="PRINTS" id="PR00455">
    <property type="entry name" value="HTHTETR"/>
</dbReference>
<dbReference type="PANTHER" id="PTHR30055:SF234">
    <property type="entry name" value="HTH-TYPE TRANSCRIPTIONAL REGULATOR BETI"/>
    <property type="match status" value="1"/>
</dbReference>
<feature type="domain" description="HTH tetR-type" evidence="5">
    <location>
        <begin position="18"/>
        <end position="78"/>
    </location>
</feature>
<evidence type="ECO:0000256" key="4">
    <source>
        <dbReference type="PROSITE-ProRule" id="PRU00335"/>
    </source>
</evidence>
<evidence type="ECO:0000256" key="2">
    <source>
        <dbReference type="ARBA" id="ARBA00023125"/>
    </source>
</evidence>
<protein>
    <submittedName>
        <fullName evidence="6">TetR/AcrR family transcriptional regulator</fullName>
    </submittedName>
</protein>
<dbReference type="EMBL" id="CP098747">
    <property type="protein sequence ID" value="USG61073.1"/>
    <property type="molecule type" value="Genomic_DNA"/>
</dbReference>
<feature type="DNA-binding region" description="H-T-H motif" evidence="4">
    <location>
        <begin position="41"/>
        <end position="60"/>
    </location>
</feature>
<evidence type="ECO:0000259" key="5">
    <source>
        <dbReference type="PROSITE" id="PS50977"/>
    </source>
</evidence>
<dbReference type="Gene3D" id="1.10.357.10">
    <property type="entry name" value="Tetracycline Repressor, domain 2"/>
    <property type="match status" value="1"/>
</dbReference>
<accession>A0ABY4W4N2</accession>
<dbReference type="Pfam" id="PF00440">
    <property type="entry name" value="TetR_N"/>
    <property type="match status" value="1"/>
</dbReference>
<reference evidence="6" key="1">
    <citation type="submission" date="2022-06" db="EMBL/GenBank/DDBJ databases">
        <title>Sneathiella actinostolidae sp. nov., isolated from a sea anemonein the Western Pacific Ocean.</title>
        <authorList>
            <person name="Wei M.J."/>
        </authorList>
    </citation>
    <scope>NUCLEOTIDE SEQUENCE</scope>
    <source>
        <strain evidence="6">PHK-P5</strain>
    </source>
</reference>
<keyword evidence="3" id="KW-0804">Transcription</keyword>
<gene>
    <name evidence="6" type="ORF">NBZ79_18110</name>
</gene>
<dbReference type="InterPro" id="IPR050109">
    <property type="entry name" value="HTH-type_TetR-like_transc_reg"/>
</dbReference>
<evidence type="ECO:0000313" key="6">
    <source>
        <dbReference type="EMBL" id="USG61073.1"/>
    </source>
</evidence>
<dbReference type="RefSeq" id="WP_251934060.1">
    <property type="nucleotide sequence ID" value="NZ_CP098747.1"/>
</dbReference>
<sequence length="217" mass="23938">MVKTKDAPISRKNVDRRKDSNHRIIQAAMELFAENGYQRTTLIQIGRKAGYTGTLVSNRFGSKERLLRAVLALILNRFETSGNIDQPSNNSDTVSIAVELSDFVAAYLEDVALRGTRIRALYVLMGEGMGSLPEITDEIAHVNEVFRGRISSFLESGKERGEFRDSLDILTTAVLIVGLLRGVAMQILVEPKSLALEDLVVATQKSIRSIVTIEAAM</sequence>
<dbReference type="SUPFAM" id="SSF48498">
    <property type="entry name" value="Tetracyclin repressor-like, C-terminal domain"/>
    <property type="match status" value="1"/>
</dbReference>
<name>A0ABY4W4N2_9PROT</name>
<keyword evidence="1" id="KW-0805">Transcription regulation</keyword>
<dbReference type="PROSITE" id="PS50977">
    <property type="entry name" value="HTH_TETR_2"/>
    <property type="match status" value="1"/>
</dbReference>
<dbReference type="InterPro" id="IPR001647">
    <property type="entry name" value="HTH_TetR"/>
</dbReference>
<evidence type="ECO:0000313" key="7">
    <source>
        <dbReference type="Proteomes" id="UP001056291"/>
    </source>
</evidence>
<dbReference type="InterPro" id="IPR036271">
    <property type="entry name" value="Tet_transcr_reg_TetR-rel_C_sf"/>
</dbReference>
<keyword evidence="2 4" id="KW-0238">DNA-binding</keyword>
<dbReference type="InterPro" id="IPR009057">
    <property type="entry name" value="Homeodomain-like_sf"/>
</dbReference>
<organism evidence="6 7">
    <name type="scientific">Sneathiella marina</name>
    <dbReference type="NCBI Taxonomy" id="2950108"/>
    <lineage>
        <taxon>Bacteria</taxon>
        <taxon>Pseudomonadati</taxon>
        <taxon>Pseudomonadota</taxon>
        <taxon>Alphaproteobacteria</taxon>
        <taxon>Sneathiellales</taxon>
        <taxon>Sneathiellaceae</taxon>
        <taxon>Sneathiella</taxon>
    </lineage>
</organism>
<dbReference type="Proteomes" id="UP001056291">
    <property type="component" value="Chromosome"/>
</dbReference>
<evidence type="ECO:0000256" key="3">
    <source>
        <dbReference type="ARBA" id="ARBA00023163"/>
    </source>
</evidence>
<evidence type="ECO:0000256" key="1">
    <source>
        <dbReference type="ARBA" id="ARBA00023015"/>
    </source>
</evidence>
<keyword evidence="7" id="KW-1185">Reference proteome</keyword>
<proteinExistence type="predicted"/>
<dbReference type="SUPFAM" id="SSF46689">
    <property type="entry name" value="Homeodomain-like"/>
    <property type="match status" value="1"/>
</dbReference>